<sequence>MAHMANQQKSESTADFGRRKSKLLCKGMDSWLRNEKAMMELKKETERVWLTDLSPYRINRIIHKGKL</sequence>
<keyword evidence="2" id="KW-1185">Reference proteome</keyword>
<protein>
    <submittedName>
        <fullName evidence="1">Uncharacterized protein</fullName>
    </submittedName>
</protein>
<evidence type="ECO:0000313" key="2">
    <source>
        <dbReference type="Proteomes" id="UP000053676"/>
    </source>
</evidence>
<name>W2TE91_NECAM</name>
<dbReference type="Proteomes" id="UP000053676">
    <property type="component" value="Unassembled WGS sequence"/>
</dbReference>
<dbReference type="AlphaFoldDB" id="W2TE91"/>
<dbReference type="EMBL" id="KI659191">
    <property type="protein sequence ID" value="ETN80158.1"/>
    <property type="molecule type" value="Genomic_DNA"/>
</dbReference>
<reference evidence="2" key="1">
    <citation type="journal article" date="2014" name="Nat. Genet.">
        <title>Genome of the human hookworm Necator americanus.</title>
        <authorList>
            <person name="Tang Y.T."/>
            <person name="Gao X."/>
            <person name="Rosa B.A."/>
            <person name="Abubucker S."/>
            <person name="Hallsworth-Pepin K."/>
            <person name="Martin J."/>
            <person name="Tyagi R."/>
            <person name="Heizer E."/>
            <person name="Zhang X."/>
            <person name="Bhonagiri-Palsikar V."/>
            <person name="Minx P."/>
            <person name="Warren W.C."/>
            <person name="Wang Q."/>
            <person name="Zhan B."/>
            <person name="Hotez P.J."/>
            <person name="Sternberg P.W."/>
            <person name="Dougall A."/>
            <person name="Gaze S.T."/>
            <person name="Mulvenna J."/>
            <person name="Sotillo J."/>
            <person name="Ranganathan S."/>
            <person name="Rabelo E.M."/>
            <person name="Wilson R.K."/>
            <person name="Felgner P.L."/>
            <person name="Bethony J."/>
            <person name="Hawdon J.M."/>
            <person name="Gasser R.B."/>
            <person name="Loukas A."/>
            <person name="Mitreva M."/>
        </authorList>
    </citation>
    <scope>NUCLEOTIDE SEQUENCE [LARGE SCALE GENOMIC DNA]</scope>
</reference>
<accession>W2TE91</accession>
<gene>
    <name evidence="1" type="ORF">NECAME_09358</name>
</gene>
<evidence type="ECO:0000313" key="1">
    <source>
        <dbReference type="EMBL" id="ETN80158.1"/>
    </source>
</evidence>
<proteinExistence type="predicted"/>
<dbReference type="KEGG" id="nai:NECAME_09358"/>
<organism evidence="1 2">
    <name type="scientific">Necator americanus</name>
    <name type="common">Human hookworm</name>
    <dbReference type="NCBI Taxonomy" id="51031"/>
    <lineage>
        <taxon>Eukaryota</taxon>
        <taxon>Metazoa</taxon>
        <taxon>Ecdysozoa</taxon>
        <taxon>Nematoda</taxon>
        <taxon>Chromadorea</taxon>
        <taxon>Rhabditida</taxon>
        <taxon>Rhabditina</taxon>
        <taxon>Rhabditomorpha</taxon>
        <taxon>Strongyloidea</taxon>
        <taxon>Ancylostomatidae</taxon>
        <taxon>Bunostominae</taxon>
        <taxon>Necator</taxon>
    </lineage>
</organism>